<proteinExistence type="predicted"/>
<gene>
    <name evidence="1" type="ORF">FAB82_11400</name>
</gene>
<organism evidence="1 2">
    <name type="scientific">Glycomyces buryatensis</name>
    <dbReference type="NCBI Taxonomy" id="2570927"/>
    <lineage>
        <taxon>Bacteria</taxon>
        <taxon>Bacillati</taxon>
        <taxon>Actinomycetota</taxon>
        <taxon>Actinomycetes</taxon>
        <taxon>Glycomycetales</taxon>
        <taxon>Glycomycetaceae</taxon>
        <taxon>Glycomyces</taxon>
    </lineage>
</organism>
<sequence>MRDLENVPLEELKQTFERVTCALEAAAIPWVNDADRLPDHAAAIVALDDMPGDRGVFVFWLPGRNERCVAVEAFEGGDWDNPEIDDVGTKTEHGMETIAAALSAAGILTRDTDDPMNPFTLEVMQED</sequence>
<dbReference type="Proteomes" id="UP000308760">
    <property type="component" value="Unassembled WGS sequence"/>
</dbReference>
<protein>
    <submittedName>
        <fullName evidence="1">Uncharacterized protein</fullName>
    </submittedName>
</protein>
<keyword evidence="2" id="KW-1185">Reference proteome</keyword>
<dbReference type="EMBL" id="STGY01000044">
    <property type="protein sequence ID" value="THV41399.1"/>
    <property type="molecule type" value="Genomic_DNA"/>
</dbReference>
<name>A0A4S8QJ57_9ACTN</name>
<reference evidence="2" key="1">
    <citation type="submission" date="2019-04" db="EMBL/GenBank/DDBJ databases">
        <title>Nocardioides xinjiangensis sp. nov.</title>
        <authorList>
            <person name="Liu S."/>
        </authorList>
    </citation>
    <scope>NUCLEOTIDE SEQUENCE [LARGE SCALE GENOMIC DNA]</scope>
    <source>
        <strain evidence="2">18</strain>
    </source>
</reference>
<accession>A0A4S8QJ57</accession>
<comment type="caution">
    <text evidence="1">The sequence shown here is derived from an EMBL/GenBank/DDBJ whole genome shotgun (WGS) entry which is preliminary data.</text>
</comment>
<evidence type="ECO:0000313" key="2">
    <source>
        <dbReference type="Proteomes" id="UP000308760"/>
    </source>
</evidence>
<reference evidence="1 2" key="2">
    <citation type="submission" date="2019-05" db="EMBL/GenBank/DDBJ databases">
        <title>Glycomyces buryatensis sp. nov.</title>
        <authorList>
            <person name="Nikitina E."/>
        </authorList>
    </citation>
    <scope>NUCLEOTIDE SEQUENCE [LARGE SCALE GENOMIC DNA]</scope>
    <source>
        <strain evidence="1 2">18</strain>
    </source>
</reference>
<dbReference type="RefSeq" id="WP_136534669.1">
    <property type="nucleotide sequence ID" value="NZ_STGY01000044.1"/>
</dbReference>
<evidence type="ECO:0000313" key="1">
    <source>
        <dbReference type="EMBL" id="THV41399.1"/>
    </source>
</evidence>
<dbReference type="AlphaFoldDB" id="A0A4S8QJ57"/>